<dbReference type="RefSeq" id="WP_279243497.1">
    <property type="nucleotide sequence ID" value="NZ_SHNN01000001.1"/>
</dbReference>
<feature type="transmembrane region" description="Helical" evidence="6">
    <location>
        <begin position="379"/>
        <end position="398"/>
    </location>
</feature>
<evidence type="ECO:0000313" key="9">
    <source>
        <dbReference type="Proteomes" id="UP001143362"/>
    </source>
</evidence>
<evidence type="ECO:0000256" key="6">
    <source>
        <dbReference type="SAM" id="Phobius"/>
    </source>
</evidence>
<reference evidence="8" key="1">
    <citation type="submission" date="2019-02" db="EMBL/GenBank/DDBJ databases">
        <authorList>
            <person name="Li S.-H."/>
        </authorList>
    </citation>
    <scope>NUCLEOTIDE SEQUENCE</scope>
    <source>
        <strain evidence="8">IMCC14734</strain>
    </source>
</reference>
<protein>
    <submittedName>
        <fullName evidence="8">SLC13/DASS family transporter</fullName>
    </submittedName>
</protein>
<name>A0ABT3TB54_9GAMM</name>
<feature type="transmembrane region" description="Helical" evidence="6">
    <location>
        <begin position="56"/>
        <end position="73"/>
    </location>
</feature>
<organism evidence="8 9">
    <name type="scientific">Candidatus Litorirhabdus singularis</name>
    <dbReference type="NCBI Taxonomy" id="2518993"/>
    <lineage>
        <taxon>Bacteria</taxon>
        <taxon>Pseudomonadati</taxon>
        <taxon>Pseudomonadota</taxon>
        <taxon>Gammaproteobacteria</taxon>
        <taxon>Cellvibrionales</taxon>
        <taxon>Halieaceae</taxon>
        <taxon>Candidatus Litorirhabdus</taxon>
    </lineage>
</organism>
<dbReference type="PANTHER" id="PTHR10283:SF82">
    <property type="entry name" value="SOLUTE CARRIER FAMILY 13 MEMBER 2"/>
    <property type="match status" value="1"/>
</dbReference>
<dbReference type="PANTHER" id="PTHR10283">
    <property type="entry name" value="SOLUTE CARRIER FAMILY 13 MEMBER"/>
    <property type="match status" value="1"/>
</dbReference>
<comment type="subcellular location">
    <subcellularLocation>
        <location evidence="1">Membrane</location>
        <topology evidence="1">Multi-pass membrane protein</topology>
    </subcellularLocation>
</comment>
<dbReference type="PROSITE" id="PS01271">
    <property type="entry name" value="NA_SULFATE"/>
    <property type="match status" value="1"/>
</dbReference>
<accession>A0ABT3TB54</accession>
<feature type="transmembrane region" description="Helical" evidence="6">
    <location>
        <begin position="85"/>
        <end position="104"/>
    </location>
</feature>
<feature type="domain" description="Citrate transporter-like" evidence="7">
    <location>
        <begin position="45"/>
        <end position="403"/>
    </location>
</feature>
<feature type="transmembrane region" description="Helical" evidence="6">
    <location>
        <begin position="281"/>
        <end position="302"/>
    </location>
</feature>
<dbReference type="CDD" id="cd01115">
    <property type="entry name" value="SLC13_permease"/>
    <property type="match status" value="1"/>
</dbReference>
<feature type="transmembrane region" description="Helical" evidence="6">
    <location>
        <begin position="352"/>
        <end position="372"/>
    </location>
</feature>
<dbReference type="InterPro" id="IPR001898">
    <property type="entry name" value="SLC13A/DASS"/>
</dbReference>
<keyword evidence="2" id="KW-0813">Transport</keyword>
<feature type="transmembrane region" description="Helical" evidence="6">
    <location>
        <begin position="323"/>
        <end position="346"/>
    </location>
</feature>
<keyword evidence="9" id="KW-1185">Reference proteome</keyword>
<feature type="transmembrane region" description="Helical" evidence="6">
    <location>
        <begin position="124"/>
        <end position="149"/>
    </location>
</feature>
<proteinExistence type="predicted"/>
<feature type="transmembrane region" description="Helical" evidence="6">
    <location>
        <begin position="170"/>
        <end position="189"/>
    </location>
</feature>
<evidence type="ECO:0000256" key="4">
    <source>
        <dbReference type="ARBA" id="ARBA00022989"/>
    </source>
</evidence>
<evidence type="ECO:0000313" key="8">
    <source>
        <dbReference type="EMBL" id="MCX2979496.1"/>
    </source>
</evidence>
<evidence type="ECO:0000256" key="3">
    <source>
        <dbReference type="ARBA" id="ARBA00022692"/>
    </source>
</evidence>
<dbReference type="InterPro" id="IPR031312">
    <property type="entry name" value="Na/sul_symport_CS"/>
</dbReference>
<feature type="transmembrane region" description="Helical" evidence="6">
    <location>
        <begin position="443"/>
        <end position="461"/>
    </location>
</feature>
<evidence type="ECO:0000256" key="2">
    <source>
        <dbReference type="ARBA" id="ARBA00022448"/>
    </source>
</evidence>
<sequence>MSSDTYKHLALVIGPALGALVAWMLVGQGLSMAIAITVLVTLWCIVWWVFEPVPIPVTSLLPLALLPLLGVLTPAEVGQAYGSPLILLLLGGFILSRAMEHSGAHRRIALSMVRLFGGDSDRRLVFGFMAAAAVLSMWISNTATTLMLLPVAMAVIEQTRDDDNRLAQPLLLGVAYAASVGGIGTPIGTPPNLVFMQIYTETTGEQISFSQWMGWAVPVVVLLLPIIGLWLTRGLTGGGGLQLPEVGKWHIAERRVMIVFGLTALAWVTRSEPFGGWSGWLNLPTANDASVAMLAVVLMFLVPDGKGSRLLDWERAVTIPWGVLLLFAGGICLAKAFVSSGLSVLLGDWLGSMAYLPLWLLIGLICLVVTFMTETTSNTASATLLMPILAAAALAAGISPEVLMVPAAMTASCAFMLPVATAPNSVVYGSGRIAIERMAREGFVLNLIAVVCIAGWCFWRLG</sequence>
<evidence type="ECO:0000256" key="1">
    <source>
        <dbReference type="ARBA" id="ARBA00004141"/>
    </source>
</evidence>
<feature type="transmembrane region" description="Helical" evidence="6">
    <location>
        <begin position="33"/>
        <end position="50"/>
    </location>
</feature>
<dbReference type="InterPro" id="IPR004680">
    <property type="entry name" value="Cit_transptr-like_dom"/>
</dbReference>
<feature type="transmembrane region" description="Helical" evidence="6">
    <location>
        <begin position="6"/>
        <end position="26"/>
    </location>
</feature>
<keyword evidence="4 6" id="KW-1133">Transmembrane helix</keyword>
<feature type="transmembrane region" description="Helical" evidence="6">
    <location>
        <begin position="209"/>
        <end position="231"/>
    </location>
</feature>
<keyword evidence="5 6" id="KW-0472">Membrane</keyword>
<dbReference type="NCBIfam" id="TIGR00785">
    <property type="entry name" value="dass"/>
    <property type="match status" value="1"/>
</dbReference>
<dbReference type="Pfam" id="PF03600">
    <property type="entry name" value="CitMHS"/>
    <property type="match status" value="1"/>
</dbReference>
<dbReference type="Proteomes" id="UP001143362">
    <property type="component" value="Unassembled WGS sequence"/>
</dbReference>
<gene>
    <name evidence="8" type="ORF">EYC98_01325</name>
</gene>
<keyword evidence="3 6" id="KW-0812">Transmembrane</keyword>
<feature type="transmembrane region" description="Helical" evidence="6">
    <location>
        <begin position="404"/>
        <end position="422"/>
    </location>
</feature>
<evidence type="ECO:0000256" key="5">
    <source>
        <dbReference type="ARBA" id="ARBA00023136"/>
    </source>
</evidence>
<comment type="caution">
    <text evidence="8">The sequence shown here is derived from an EMBL/GenBank/DDBJ whole genome shotgun (WGS) entry which is preliminary data.</text>
</comment>
<dbReference type="EMBL" id="SHNN01000001">
    <property type="protein sequence ID" value="MCX2979496.1"/>
    <property type="molecule type" value="Genomic_DNA"/>
</dbReference>
<evidence type="ECO:0000259" key="7">
    <source>
        <dbReference type="Pfam" id="PF03600"/>
    </source>
</evidence>